<evidence type="ECO:0000256" key="1">
    <source>
        <dbReference type="ARBA" id="ARBA00010838"/>
    </source>
</evidence>
<name>U6C4X9_DELGR</name>
<gene>
    <name evidence="5" type="primary">DgBGLU4</name>
</gene>
<dbReference type="Gene3D" id="3.20.20.80">
    <property type="entry name" value="Glycosidases"/>
    <property type="match status" value="1"/>
</dbReference>
<dbReference type="PRINTS" id="PR00131">
    <property type="entry name" value="GLHYDRLASE1"/>
</dbReference>
<comment type="similarity">
    <text evidence="1 3">Belongs to the glycosyl hydrolase 1 family.</text>
</comment>
<dbReference type="PANTHER" id="PTHR10353:SF154">
    <property type="entry name" value="BETA-GLUCOSIDASE 9-RELATED"/>
    <property type="match status" value="1"/>
</dbReference>
<dbReference type="FunFam" id="3.20.20.80:FF:000022">
    <property type="entry name" value="Beta-glucosidase 11"/>
    <property type="match status" value="1"/>
</dbReference>
<organism evidence="5">
    <name type="scientific">Delphinium grandiflorum</name>
    <name type="common">Siberian larkspur</name>
    <name type="synonym">Delphinium sinense</name>
    <dbReference type="NCBI Taxonomy" id="85439"/>
    <lineage>
        <taxon>Eukaryota</taxon>
        <taxon>Viridiplantae</taxon>
        <taxon>Streptophyta</taxon>
        <taxon>Embryophyta</taxon>
        <taxon>Tracheophyta</taxon>
        <taxon>Spermatophyta</taxon>
        <taxon>Magnoliopsida</taxon>
        <taxon>Ranunculales</taxon>
        <taxon>Ranunculaceae</taxon>
        <taxon>Ranunculoideae</taxon>
        <taxon>Delphinieae</taxon>
        <taxon>Delphinium</taxon>
    </lineage>
</organism>
<sequence length="535" mass="60691">MSCLNLSCLIPHLTVSSPPPKVPSVGRRNKSNNPFLRSPSLNGPGCGIRCAVVGGNVKRSDFPPDFAFGAATSALQTEGAAKLYGKGPSTWDRYIQENPETIQDGGNIDITCDSYHRYKEDIAMLKYMGVTSYRFSIAWTRILPKGSLEGGINQQGIDHYKDVLNELELNGIEPFVTLHHFDTPQALEEKYGGFLSKYIVNDFKDYCDICFKNFGDKVKHWITINEPWLVAVHGYSEGSTAPGRCSAQRGCKEGNSATEPYLVAHNMILAHAAATQLYRKKYKAKQGGEIGITLIGFWHLPYSNSVQDLAAVARIRDFDLGWFMEPLVYGDYPVSMKDLVKDRLPAFSIDEKEMVVQSFDFIGINYYTTRFAKGLPLTTKEPPSRETDSRVLKTSVNARGESADVILEDVHSLHAAYPEGLRQVLIYLMHRYRNPKIYITENGNGNFSENSEEFRKGKRDDNYRIEYIRGHLNAVKRAREEGVDVRGYFVWSLMDSFEFSHGYSVRFGLWFVDYDNDIKRFTKRSANWYCSFLKK</sequence>
<dbReference type="Pfam" id="PF00232">
    <property type="entry name" value="Glyco_hydro_1"/>
    <property type="match status" value="1"/>
</dbReference>
<evidence type="ECO:0000313" key="5">
    <source>
        <dbReference type="EMBL" id="BAO04175.1"/>
    </source>
</evidence>
<feature type="region of interest" description="Disordered" evidence="4">
    <location>
        <begin position="18"/>
        <end position="37"/>
    </location>
</feature>
<dbReference type="InterPro" id="IPR017853">
    <property type="entry name" value="GH"/>
</dbReference>
<evidence type="ECO:0000256" key="2">
    <source>
        <dbReference type="ARBA" id="ARBA00022801"/>
    </source>
</evidence>
<dbReference type="GO" id="GO:0005975">
    <property type="term" value="P:carbohydrate metabolic process"/>
    <property type="evidence" value="ECO:0007669"/>
    <property type="project" value="InterPro"/>
</dbReference>
<evidence type="ECO:0000256" key="3">
    <source>
        <dbReference type="RuleBase" id="RU003690"/>
    </source>
</evidence>
<reference evidence="5" key="1">
    <citation type="journal article" date="2013" name="Plant Cell">
        <title>p-Hydroxybenzoyl-glucose Is a Zwitter donor for the biosynthesis of 7-polyacylated anthocyanin in Delphinium.</title>
        <authorList>
            <person name="Nishizaki Y."/>
            <person name="Yasunaga M."/>
            <person name="Okamoto E."/>
            <person name="Okamoto M."/>
            <person name="Hirose Y."/>
            <person name="Yamaguchi M."/>
            <person name="Ozeki Y."/>
            <person name="Sasaki N."/>
        </authorList>
    </citation>
    <scope>NUCLEOTIDE SEQUENCE</scope>
</reference>
<keyword evidence="2" id="KW-0378">Hydrolase</keyword>
<proteinExistence type="evidence at transcript level"/>
<dbReference type="GO" id="GO:0008422">
    <property type="term" value="F:beta-glucosidase activity"/>
    <property type="evidence" value="ECO:0007669"/>
    <property type="project" value="TreeGrafter"/>
</dbReference>
<dbReference type="SUPFAM" id="SSF51445">
    <property type="entry name" value="(Trans)glycosidases"/>
    <property type="match status" value="1"/>
</dbReference>
<evidence type="ECO:0000256" key="4">
    <source>
        <dbReference type="SAM" id="MobiDB-lite"/>
    </source>
</evidence>
<dbReference type="InterPro" id="IPR001360">
    <property type="entry name" value="Glyco_hydro_1"/>
</dbReference>
<dbReference type="EMBL" id="AB811441">
    <property type="protein sequence ID" value="BAO04175.1"/>
    <property type="molecule type" value="mRNA"/>
</dbReference>
<accession>U6C4X9</accession>
<dbReference type="AlphaFoldDB" id="U6C4X9"/>
<dbReference type="PANTHER" id="PTHR10353">
    <property type="entry name" value="GLYCOSYL HYDROLASE"/>
    <property type="match status" value="1"/>
</dbReference>
<protein>
    <submittedName>
        <fullName evidence="5">Uncharacterized protein</fullName>
    </submittedName>
</protein>